<dbReference type="InterPro" id="IPR017983">
    <property type="entry name" value="GPCR_2_secretin-like_CS"/>
</dbReference>
<sequence length="342" mass="36672">MAALFTIFNSFQGLFIFIFYCIQNEKVRKEYSKLFASLHCVWNSRAPASSAVESSSANSVVGETRKTVNQSYATTTTIVDNQSLAAHNQEPMIAPNTGSALTPTLRRVTSPAGAKYFITGKADSANSAQENYYGFRRLAEGVRNKQKQRCKAHCDHILKNPLVEHIYECIDDAPYTVTLFAASACCSCRDDLNARLQSEANASECDDRLASADNNSANAFQELKLPAIVCDNSTVISKSNCKAIDSLPYSPLISTVIPTGSKKIVGQPHAVLPSVVGHSNGRTNIVCGGKSSGENNLAAQHAAAEQNGQEAQSHQILAMLGSDNKIVTSCAAVAAMEQGIDI</sequence>
<keyword evidence="2" id="KW-1185">Reference proteome</keyword>
<evidence type="ECO:0000313" key="1">
    <source>
        <dbReference type="EMBL" id="RWS10282.1"/>
    </source>
</evidence>
<evidence type="ECO:0000313" key="2">
    <source>
        <dbReference type="Proteomes" id="UP000285301"/>
    </source>
</evidence>
<dbReference type="GO" id="GO:0004930">
    <property type="term" value="F:G protein-coupled receptor activity"/>
    <property type="evidence" value="ECO:0007669"/>
    <property type="project" value="InterPro"/>
</dbReference>
<protein>
    <submittedName>
        <fullName evidence="1">Adhesion G protein-coupled receptor L2-like isoform X3</fullName>
    </submittedName>
</protein>
<dbReference type="STRING" id="1965070.A0A3S3NW45"/>
<reference evidence="1 2" key="1">
    <citation type="journal article" date="2018" name="Gigascience">
        <title>Genomes of trombidid mites reveal novel predicted allergens and laterally-transferred genes associated with secondary metabolism.</title>
        <authorList>
            <person name="Dong X."/>
            <person name="Chaisiri K."/>
            <person name="Xia D."/>
            <person name="Armstrong S.D."/>
            <person name="Fang Y."/>
            <person name="Donnelly M.J."/>
            <person name="Kadowaki T."/>
            <person name="McGarry J.W."/>
            <person name="Darby A.C."/>
            <person name="Makepeace B.L."/>
        </authorList>
    </citation>
    <scope>NUCLEOTIDE SEQUENCE [LARGE SCALE GENOMIC DNA]</scope>
    <source>
        <strain evidence="1">UoL-WK</strain>
    </source>
</reference>
<dbReference type="OrthoDB" id="1100386at2759"/>
<dbReference type="EMBL" id="NCKU01002146">
    <property type="protein sequence ID" value="RWS10282.1"/>
    <property type="molecule type" value="Genomic_DNA"/>
</dbReference>
<comment type="caution">
    <text evidence="1">The sequence shown here is derived from an EMBL/GenBank/DDBJ whole genome shotgun (WGS) entry which is preliminary data.</text>
</comment>
<keyword evidence="1" id="KW-0675">Receptor</keyword>
<dbReference type="GO" id="GO:0005886">
    <property type="term" value="C:plasma membrane"/>
    <property type="evidence" value="ECO:0007669"/>
    <property type="project" value="TreeGrafter"/>
</dbReference>
<dbReference type="Proteomes" id="UP000285301">
    <property type="component" value="Unassembled WGS sequence"/>
</dbReference>
<organism evidence="1 2">
    <name type="scientific">Dinothrombium tinctorium</name>
    <dbReference type="NCBI Taxonomy" id="1965070"/>
    <lineage>
        <taxon>Eukaryota</taxon>
        <taxon>Metazoa</taxon>
        <taxon>Ecdysozoa</taxon>
        <taxon>Arthropoda</taxon>
        <taxon>Chelicerata</taxon>
        <taxon>Arachnida</taxon>
        <taxon>Acari</taxon>
        <taxon>Acariformes</taxon>
        <taxon>Trombidiformes</taxon>
        <taxon>Prostigmata</taxon>
        <taxon>Anystina</taxon>
        <taxon>Parasitengona</taxon>
        <taxon>Trombidioidea</taxon>
        <taxon>Trombidiidae</taxon>
        <taxon>Dinothrombium</taxon>
    </lineage>
</organism>
<dbReference type="AlphaFoldDB" id="A0A3S3NW45"/>
<dbReference type="PROSITE" id="PS00650">
    <property type="entry name" value="G_PROTEIN_RECEP_F2_2"/>
    <property type="match status" value="1"/>
</dbReference>
<name>A0A3S3NW45_9ACAR</name>
<dbReference type="PANTHER" id="PTHR12011">
    <property type="entry name" value="ADHESION G-PROTEIN COUPLED RECEPTOR"/>
    <property type="match status" value="1"/>
</dbReference>
<dbReference type="PANTHER" id="PTHR12011:SF347">
    <property type="entry name" value="FI21270P1-RELATED"/>
    <property type="match status" value="1"/>
</dbReference>
<gene>
    <name evidence="1" type="ORF">B4U79_04991</name>
</gene>
<accession>A0A3S3NW45</accession>
<dbReference type="Gene3D" id="1.20.1070.10">
    <property type="entry name" value="Rhodopsin 7-helix transmembrane proteins"/>
    <property type="match status" value="1"/>
</dbReference>
<proteinExistence type="predicted"/>